<proteinExistence type="predicted"/>
<evidence type="ECO:0000256" key="1">
    <source>
        <dbReference type="ARBA" id="ARBA00004141"/>
    </source>
</evidence>
<dbReference type="InterPro" id="IPR013525">
    <property type="entry name" value="ABC2_TM"/>
</dbReference>
<organism evidence="7 8">
    <name type="scientific">Lentilactobacillus sunkii</name>
    <dbReference type="NCBI Taxonomy" id="481719"/>
    <lineage>
        <taxon>Bacteria</taxon>
        <taxon>Bacillati</taxon>
        <taxon>Bacillota</taxon>
        <taxon>Bacilli</taxon>
        <taxon>Lactobacillales</taxon>
        <taxon>Lactobacillaceae</taxon>
        <taxon>Lentilactobacillus</taxon>
    </lineage>
</organism>
<sequence length="247" mass="27524">MKSYTTQLKMDIKRLIMRNPKFVIFDVGIPVAFYVLFTKVLNAGMPSSFDKSYMVNMAIYATLLSSIVTVANNILSDQEEKYLRFIDVSPASRIVYYTSIGTALMILTLLEVLVIELVGYFYVGVSLPISSLLWALVIVTIASIPLTVFGVLLAYTGSSSLVNLLVYLIVFPVAILSGLWWPLQMLPAWGQHIGKLLPTYQTSVIVNNVIQNQSFSMKPIIILLSWLIVGAFAIIGTQKIQKMRVSK</sequence>
<evidence type="ECO:0000259" key="6">
    <source>
        <dbReference type="Pfam" id="PF01061"/>
    </source>
</evidence>
<dbReference type="InterPro" id="IPR051328">
    <property type="entry name" value="T7SS_ABC-Transporter"/>
</dbReference>
<evidence type="ECO:0000256" key="4">
    <source>
        <dbReference type="ARBA" id="ARBA00023136"/>
    </source>
</evidence>
<dbReference type="PANTHER" id="PTHR43077">
    <property type="entry name" value="TRANSPORT PERMEASE YVFS-RELATED"/>
    <property type="match status" value="1"/>
</dbReference>
<dbReference type="InterPro" id="IPR000412">
    <property type="entry name" value="ABC_2_transport"/>
</dbReference>
<dbReference type="Pfam" id="PF01061">
    <property type="entry name" value="ABC2_membrane"/>
    <property type="match status" value="1"/>
</dbReference>
<evidence type="ECO:0000256" key="2">
    <source>
        <dbReference type="ARBA" id="ARBA00022692"/>
    </source>
</evidence>
<feature type="transmembrane region" description="Helical" evidence="5">
    <location>
        <begin position="95"/>
        <end position="123"/>
    </location>
</feature>
<dbReference type="PANTHER" id="PTHR43077:SF11">
    <property type="entry name" value="TRANSPORT PERMEASE YVFS-RELATED"/>
    <property type="match status" value="1"/>
</dbReference>
<accession>A0A1E7X8L5</accession>
<protein>
    <submittedName>
        <fullName evidence="7">ABC-2 family transporter protein</fullName>
    </submittedName>
</protein>
<comment type="caution">
    <text evidence="7">The sequence shown here is derived from an EMBL/GenBank/DDBJ whole genome shotgun (WGS) entry which is preliminary data.</text>
</comment>
<dbReference type="EMBL" id="MIQE01000029">
    <property type="protein sequence ID" value="OFA09351.1"/>
    <property type="molecule type" value="Genomic_DNA"/>
</dbReference>
<dbReference type="Proteomes" id="UP000177010">
    <property type="component" value="Unassembled WGS sequence"/>
</dbReference>
<keyword evidence="4 5" id="KW-0472">Membrane</keyword>
<evidence type="ECO:0000313" key="7">
    <source>
        <dbReference type="EMBL" id="OFA09351.1"/>
    </source>
</evidence>
<keyword evidence="3 5" id="KW-1133">Transmembrane helix</keyword>
<dbReference type="GO" id="GO:0043190">
    <property type="term" value="C:ATP-binding cassette (ABC) transporter complex"/>
    <property type="evidence" value="ECO:0007669"/>
    <property type="project" value="InterPro"/>
</dbReference>
<evidence type="ECO:0000256" key="5">
    <source>
        <dbReference type="SAM" id="Phobius"/>
    </source>
</evidence>
<gene>
    <name evidence="7" type="ORF">LASUN_26180</name>
</gene>
<feature type="domain" description="ABC-2 type transporter transmembrane" evidence="6">
    <location>
        <begin position="15"/>
        <end position="200"/>
    </location>
</feature>
<feature type="transmembrane region" description="Helical" evidence="5">
    <location>
        <begin position="161"/>
        <end position="181"/>
    </location>
</feature>
<feature type="transmembrane region" description="Helical" evidence="5">
    <location>
        <begin position="129"/>
        <end position="154"/>
    </location>
</feature>
<dbReference type="PIRSF" id="PIRSF006648">
    <property type="entry name" value="DrrB"/>
    <property type="match status" value="1"/>
</dbReference>
<dbReference type="GO" id="GO:0140359">
    <property type="term" value="F:ABC-type transporter activity"/>
    <property type="evidence" value="ECO:0007669"/>
    <property type="project" value="InterPro"/>
</dbReference>
<name>A0A1E7X8L5_9LACO</name>
<feature type="transmembrane region" description="Helical" evidence="5">
    <location>
        <begin position="57"/>
        <end position="75"/>
    </location>
</feature>
<feature type="transmembrane region" description="Helical" evidence="5">
    <location>
        <begin position="220"/>
        <end position="237"/>
    </location>
</feature>
<reference evidence="7 8" key="1">
    <citation type="submission" date="2016-09" db="EMBL/GenBank/DDBJ databases">
        <title>Genome Sequence of Lactobacillus sunkii Strain CG01.</title>
        <authorList>
            <person name="Poehlein A."/>
            <person name="Gabris C."/>
            <person name="Bengelsdorf F.R."/>
            <person name="Duerre P."/>
            <person name="Daniel R."/>
        </authorList>
    </citation>
    <scope>NUCLEOTIDE SEQUENCE [LARGE SCALE GENOMIC DNA]</scope>
    <source>
        <strain evidence="7 8">CG_D</strain>
    </source>
</reference>
<comment type="subcellular location">
    <subcellularLocation>
        <location evidence="1">Membrane</location>
        <topology evidence="1">Multi-pass membrane protein</topology>
    </subcellularLocation>
</comment>
<dbReference type="AlphaFoldDB" id="A0A1E7X8L5"/>
<keyword evidence="2 5" id="KW-0812">Transmembrane</keyword>
<evidence type="ECO:0000256" key="3">
    <source>
        <dbReference type="ARBA" id="ARBA00022989"/>
    </source>
</evidence>
<dbReference type="STRING" id="481719.LASUN_26180"/>
<dbReference type="RefSeq" id="WP_070368732.1">
    <property type="nucleotide sequence ID" value="NZ_JAZHVW010000009.1"/>
</dbReference>
<feature type="transmembrane region" description="Helical" evidence="5">
    <location>
        <begin position="21"/>
        <end position="37"/>
    </location>
</feature>
<evidence type="ECO:0000313" key="8">
    <source>
        <dbReference type="Proteomes" id="UP000177010"/>
    </source>
</evidence>